<sequence>MLADMDRVGLARIIHCSGFPEHEITSLYFEFSSVCRVLPTEPDRIPIELWDYLVHCLQLVSTLINTAEKAELEEARHNAIRKFLPQARDTVQHEYEEQRQEGTVELRLAALVRDPSSPEQSREVCKEALRLEREERYESCRHLTTEGMGHSRAVIVDNALGYVHQSITDSPDQFAPVDLMIRLLDLLHAVRQESDTEPDGDSAEDAVDRIVLGLGNVLFSDELGL</sequence>
<accession>A0ABQ3AW60</accession>
<dbReference type="RefSeq" id="WP_189573937.1">
    <property type="nucleotide sequence ID" value="NZ_BMXV01000002.1"/>
</dbReference>
<gene>
    <name evidence="1" type="ORF">GCM10007071_10720</name>
</gene>
<dbReference type="Proteomes" id="UP000601597">
    <property type="component" value="Unassembled WGS sequence"/>
</dbReference>
<name>A0ABQ3AW60_9GAMM</name>
<evidence type="ECO:0008006" key="3">
    <source>
        <dbReference type="Google" id="ProtNLM"/>
    </source>
</evidence>
<reference evidence="2" key="1">
    <citation type="journal article" date="2019" name="Int. J. Syst. Evol. Microbiol.">
        <title>The Global Catalogue of Microorganisms (GCM) 10K type strain sequencing project: providing services to taxonomists for standard genome sequencing and annotation.</title>
        <authorList>
            <consortium name="The Broad Institute Genomics Platform"/>
            <consortium name="The Broad Institute Genome Sequencing Center for Infectious Disease"/>
            <person name="Wu L."/>
            <person name="Ma J."/>
        </authorList>
    </citation>
    <scope>NUCLEOTIDE SEQUENCE [LARGE SCALE GENOMIC DNA]</scope>
    <source>
        <strain evidence="2">KCTC 22280</strain>
    </source>
</reference>
<evidence type="ECO:0000313" key="2">
    <source>
        <dbReference type="Proteomes" id="UP000601597"/>
    </source>
</evidence>
<proteinExistence type="predicted"/>
<dbReference type="EMBL" id="BMXV01000002">
    <property type="protein sequence ID" value="GGY65803.1"/>
    <property type="molecule type" value="Genomic_DNA"/>
</dbReference>
<protein>
    <recommendedName>
        <fullName evidence="3">TIGR02444 family protein</fullName>
    </recommendedName>
</protein>
<evidence type="ECO:0000313" key="1">
    <source>
        <dbReference type="EMBL" id="GGY65803.1"/>
    </source>
</evidence>
<organism evidence="1 2">
    <name type="scientific">Marinobacter zhanjiangensis</name>
    <dbReference type="NCBI Taxonomy" id="578215"/>
    <lineage>
        <taxon>Bacteria</taxon>
        <taxon>Pseudomonadati</taxon>
        <taxon>Pseudomonadota</taxon>
        <taxon>Gammaproteobacteria</taxon>
        <taxon>Pseudomonadales</taxon>
        <taxon>Marinobacteraceae</taxon>
        <taxon>Marinobacter</taxon>
    </lineage>
</organism>
<comment type="caution">
    <text evidence="1">The sequence shown here is derived from an EMBL/GenBank/DDBJ whole genome shotgun (WGS) entry which is preliminary data.</text>
</comment>
<keyword evidence="2" id="KW-1185">Reference proteome</keyword>